<evidence type="ECO:0008006" key="4">
    <source>
        <dbReference type="Google" id="ProtNLM"/>
    </source>
</evidence>
<feature type="signal peptide" evidence="1">
    <location>
        <begin position="1"/>
        <end position="23"/>
    </location>
</feature>
<evidence type="ECO:0000256" key="1">
    <source>
        <dbReference type="SAM" id="SignalP"/>
    </source>
</evidence>
<dbReference type="AlphaFoldDB" id="A0A098S9F1"/>
<reference evidence="2 3" key="1">
    <citation type="journal article" date="2014" name="Int. J. Syst. Evol. Microbiol.">
        <title>Phaeodactylibacter xiamenensis gen. nov., sp. nov., a member of the family Saprospiraceae isolated from the marine alga Phaeodactylum tricornutum.</title>
        <authorList>
            <person name="Chen Z.Jr."/>
            <person name="Lei X."/>
            <person name="Lai Q."/>
            <person name="Li Y."/>
            <person name="Zhang B."/>
            <person name="Zhang J."/>
            <person name="Zhang H."/>
            <person name="Yang L."/>
            <person name="Zheng W."/>
            <person name="Tian Y."/>
            <person name="Yu Z."/>
            <person name="Xu H.Jr."/>
            <person name="Zheng T."/>
        </authorList>
    </citation>
    <scope>NUCLEOTIDE SEQUENCE [LARGE SCALE GENOMIC DNA]</scope>
    <source>
        <strain evidence="2 3">KD52</strain>
    </source>
</reference>
<evidence type="ECO:0000313" key="3">
    <source>
        <dbReference type="Proteomes" id="UP000029736"/>
    </source>
</evidence>
<organism evidence="2 3">
    <name type="scientific">Phaeodactylibacter xiamenensis</name>
    <dbReference type="NCBI Taxonomy" id="1524460"/>
    <lineage>
        <taxon>Bacteria</taxon>
        <taxon>Pseudomonadati</taxon>
        <taxon>Bacteroidota</taxon>
        <taxon>Saprospiria</taxon>
        <taxon>Saprospirales</taxon>
        <taxon>Haliscomenobacteraceae</taxon>
        <taxon>Phaeodactylibacter</taxon>
    </lineage>
</organism>
<dbReference type="RefSeq" id="WP_044217130.1">
    <property type="nucleotide sequence ID" value="NZ_JBKAGJ010000001.1"/>
</dbReference>
<dbReference type="EMBL" id="JPOS01000012">
    <property type="protein sequence ID" value="KGE89204.1"/>
    <property type="molecule type" value="Genomic_DNA"/>
</dbReference>
<protein>
    <recommendedName>
        <fullName evidence="4">Secretion system C-terminal sorting domain-containing protein</fullName>
    </recommendedName>
</protein>
<keyword evidence="3" id="KW-1185">Reference proteome</keyword>
<accession>A0A098S9F1</accession>
<name>A0A098S9F1_9BACT</name>
<sequence length="620" mass="69456">MKNKGFRALAILLVVAMPLALSAQLADSCRLRIGTNLAGPADWGSEWPFADIMKYGRTWITHNAYWVDGGANDWDTDVLTHIPLDEHGYPLSLPVADIPGTEAPQIVRSVWANTEALPEGVYVVLYEGTGAFDFWGDAEVITAVPGRIEVEVTPGVADIMAMELMASAANDPVRNIRFLLPGTEATYTGQPWSEAWLSKLEPFNALRFMDWGHTNSSPLQHWADRPQIDDYTYTPHGIPYEWWAEICNLKQADAWVCIPHAADEDYIRQMARLFRDELDPSLAIYVEYSNEIWNWIFEQTHYCHDNGDQEVPWPERIVPFVQNALDIWTEEFEGQEDRLVRVVGVQLSWQDVSNRIVFNMEPGSFDAFAPAAYFGFSDEGIAALEALGAAASAGDVLDWAREGMLGRAVPWVKAQQVSIADELGIPMLFYEGGQHLTPQPFGSEQPYNPALVEAQSHPGMYDLYQEWYDSLRTLSVGPDPTLLMNFSFIGPTSGRYGSWGLLTSQFYQDAPYEDAPKYRAVLDNISDCTPAVATEEPSFQFSVKAFPNPAGEWFYLSAGVPFKNTVQVGIYNSLGQCVQQGIWPAGQSQLQWQWGALPPGWYVVVVQEGAQHWQSMVLRQ</sequence>
<evidence type="ECO:0000313" key="2">
    <source>
        <dbReference type="EMBL" id="KGE89204.1"/>
    </source>
</evidence>
<feature type="chain" id="PRO_5001947795" description="Secretion system C-terminal sorting domain-containing protein" evidence="1">
    <location>
        <begin position="24"/>
        <end position="620"/>
    </location>
</feature>
<gene>
    <name evidence="2" type="ORF">IX84_05470</name>
</gene>
<dbReference type="STRING" id="1524460.IX84_05470"/>
<dbReference type="OrthoDB" id="9770043at2"/>
<comment type="caution">
    <text evidence="2">The sequence shown here is derived from an EMBL/GenBank/DDBJ whole genome shotgun (WGS) entry which is preliminary data.</text>
</comment>
<dbReference type="Proteomes" id="UP000029736">
    <property type="component" value="Unassembled WGS sequence"/>
</dbReference>
<keyword evidence="1" id="KW-0732">Signal</keyword>
<proteinExistence type="predicted"/>